<feature type="domain" description="DUF6968" evidence="1">
    <location>
        <begin position="2"/>
        <end position="46"/>
    </location>
</feature>
<evidence type="ECO:0000313" key="2">
    <source>
        <dbReference type="EMBL" id="QEE21540.1"/>
    </source>
</evidence>
<dbReference type="InterPro" id="IPR054241">
    <property type="entry name" value="DUF6968"/>
</dbReference>
<keyword evidence="3" id="KW-1185">Reference proteome</keyword>
<dbReference type="EMBL" id="CP041690">
    <property type="protein sequence ID" value="QEE21540.1"/>
    <property type="molecule type" value="Genomic_DNA"/>
</dbReference>
<accession>A0A5B9DQ55</accession>
<gene>
    <name evidence="2" type="ORF">FNA67_15690</name>
</gene>
<evidence type="ECO:0000313" key="3">
    <source>
        <dbReference type="Proteomes" id="UP000321062"/>
    </source>
</evidence>
<dbReference type="Proteomes" id="UP000321062">
    <property type="component" value="Chromosome"/>
</dbReference>
<dbReference type="KEGG" id="yti:FNA67_15690"/>
<name>A0A5B9DQ55_9HYPH</name>
<sequence>MARGFDAIQALYLAMQQIAVNLYASPYHVAGTLRWGKPGTGYGFPMPRPGIEDLIGEDRYNQVP</sequence>
<proteinExistence type="predicted"/>
<organism evidence="2 3">
    <name type="scientific">Paradevosia tibetensis</name>
    <dbReference type="NCBI Taxonomy" id="1447062"/>
    <lineage>
        <taxon>Bacteria</taxon>
        <taxon>Pseudomonadati</taxon>
        <taxon>Pseudomonadota</taxon>
        <taxon>Alphaproteobacteria</taxon>
        <taxon>Hyphomicrobiales</taxon>
        <taxon>Devosiaceae</taxon>
        <taxon>Paradevosia</taxon>
    </lineage>
</organism>
<dbReference type="AlphaFoldDB" id="A0A5B9DQ55"/>
<evidence type="ECO:0000259" key="1">
    <source>
        <dbReference type="Pfam" id="PF22302"/>
    </source>
</evidence>
<dbReference type="Pfam" id="PF22302">
    <property type="entry name" value="DUF6968"/>
    <property type="match status" value="1"/>
</dbReference>
<protein>
    <recommendedName>
        <fullName evidence="1">DUF6968 domain-containing protein</fullName>
    </recommendedName>
</protein>
<reference evidence="2 3" key="1">
    <citation type="journal article" date="2015" name="Int. J. Syst. Evol. Microbiol.">
        <title>Youhaiella tibetensis gen. nov., sp. nov., isolated from subsurface sediment.</title>
        <authorList>
            <person name="Wang Y.X."/>
            <person name="Huang F.Q."/>
            <person name="Nogi Y."/>
            <person name="Pang S.J."/>
            <person name="Wang P.K."/>
            <person name="Lv J."/>
        </authorList>
    </citation>
    <scope>NUCLEOTIDE SEQUENCE [LARGE SCALE GENOMIC DNA]</scope>
    <source>
        <strain evidence="3">fig4</strain>
    </source>
</reference>
<dbReference type="OrthoDB" id="7276171at2"/>